<sequence>MRKTPRDRSAGIVGREPLTRVKTAPPSGRDRRGGNAYIQL</sequence>
<evidence type="ECO:0000313" key="2">
    <source>
        <dbReference type="EMBL" id="VFR37703.1"/>
    </source>
</evidence>
<protein>
    <submittedName>
        <fullName evidence="4">Uncharacterized protein</fullName>
    </submittedName>
</protein>
<evidence type="ECO:0000313" key="4">
    <source>
        <dbReference type="EMBL" id="VFR89630.1"/>
    </source>
</evidence>
<accession>A0A484US79</accession>
<gene>
    <name evidence="2" type="ORF">ANT2_3748</name>
    <name evidence="3" type="ORF">ANT3_3750</name>
    <name evidence="4" type="ORF">RAN3_3758</name>
</gene>
<dbReference type="EMBL" id="CAADIG010000004">
    <property type="protein sequence ID" value="VFR37703.1"/>
    <property type="molecule type" value="Genomic_DNA"/>
</dbReference>
<proteinExistence type="predicted"/>
<organism evidence="4">
    <name type="scientific">plant metagenome</name>
    <dbReference type="NCBI Taxonomy" id="1297885"/>
    <lineage>
        <taxon>unclassified sequences</taxon>
        <taxon>metagenomes</taxon>
        <taxon>organismal metagenomes</taxon>
    </lineage>
</organism>
<dbReference type="EMBL" id="CAADID010000009">
    <property type="protein sequence ID" value="VFR62386.1"/>
    <property type="molecule type" value="Genomic_DNA"/>
</dbReference>
<dbReference type="EMBL" id="CAADIO010000019">
    <property type="protein sequence ID" value="VFR89630.1"/>
    <property type="molecule type" value="Genomic_DNA"/>
</dbReference>
<evidence type="ECO:0000256" key="1">
    <source>
        <dbReference type="SAM" id="MobiDB-lite"/>
    </source>
</evidence>
<evidence type="ECO:0000313" key="3">
    <source>
        <dbReference type="EMBL" id="VFR62386.1"/>
    </source>
</evidence>
<feature type="region of interest" description="Disordered" evidence="1">
    <location>
        <begin position="1"/>
        <end position="40"/>
    </location>
</feature>
<reference evidence="4" key="1">
    <citation type="submission" date="2019-03" db="EMBL/GenBank/DDBJ databases">
        <authorList>
            <person name="Danneels B."/>
        </authorList>
    </citation>
    <scope>NUCLEOTIDE SEQUENCE</scope>
</reference>
<name>A0A484US79_9ZZZZ</name>
<dbReference type="AlphaFoldDB" id="A0A484US79"/>